<dbReference type="AlphaFoldDB" id="A0A4C1SJU0"/>
<comment type="caution">
    <text evidence="2">The sequence shown here is derived from an EMBL/GenBank/DDBJ whole genome shotgun (WGS) entry which is preliminary data.</text>
</comment>
<proteinExistence type="predicted"/>
<dbReference type="EMBL" id="BGZK01003547">
    <property type="protein sequence ID" value="GBP02443.1"/>
    <property type="molecule type" value="Genomic_DNA"/>
</dbReference>
<gene>
    <name evidence="2" type="ORF">EVAR_72204_1</name>
</gene>
<feature type="region of interest" description="Disordered" evidence="1">
    <location>
        <begin position="1"/>
        <end position="34"/>
    </location>
</feature>
<organism evidence="2 3">
    <name type="scientific">Eumeta variegata</name>
    <name type="common">Bagworm moth</name>
    <name type="synonym">Eumeta japonica</name>
    <dbReference type="NCBI Taxonomy" id="151549"/>
    <lineage>
        <taxon>Eukaryota</taxon>
        <taxon>Metazoa</taxon>
        <taxon>Ecdysozoa</taxon>
        <taxon>Arthropoda</taxon>
        <taxon>Hexapoda</taxon>
        <taxon>Insecta</taxon>
        <taxon>Pterygota</taxon>
        <taxon>Neoptera</taxon>
        <taxon>Endopterygota</taxon>
        <taxon>Lepidoptera</taxon>
        <taxon>Glossata</taxon>
        <taxon>Ditrysia</taxon>
        <taxon>Tineoidea</taxon>
        <taxon>Psychidae</taxon>
        <taxon>Oiketicinae</taxon>
        <taxon>Eumeta</taxon>
    </lineage>
</organism>
<feature type="compositionally biased region" description="Low complexity" evidence="1">
    <location>
        <begin position="10"/>
        <end position="21"/>
    </location>
</feature>
<sequence>MKLSSRDCLRGPAPSARPAAGHTQDFKSSSESDLTPNTEVFKKKKIESASNTLLNFILVSENFGGLHAFHHLTISLHRPLLFSISPLLMGRWRREGASPSSDILLVLQRPTTH</sequence>
<reference evidence="2 3" key="1">
    <citation type="journal article" date="2019" name="Commun. Biol.">
        <title>The bagworm genome reveals a unique fibroin gene that provides high tensile strength.</title>
        <authorList>
            <person name="Kono N."/>
            <person name="Nakamura H."/>
            <person name="Ohtoshi R."/>
            <person name="Tomita M."/>
            <person name="Numata K."/>
            <person name="Arakawa K."/>
        </authorList>
    </citation>
    <scope>NUCLEOTIDE SEQUENCE [LARGE SCALE GENOMIC DNA]</scope>
</reference>
<protein>
    <submittedName>
        <fullName evidence="2">Uncharacterized protein</fullName>
    </submittedName>
</protein>
<keyword evidence="3" id="KW-1185">Reference proteome</keyword>
<evidence type="ECO:0000256" key="1">
    <source>
        <dbReference type="SAM" id="MobiDB-lite"/>
    </source>
</evidence>
<name>A0A4C1SJU0_EUMVA</name>
<evidence type="ECO:0000313" key="3">
    <source>
        <dbReference type="Proteomes" id="UP000299102"/>
    </source>
</evidence>
<dbReference type="Proteomes" id="UP000299102">
    <property type="component" value="Unassembled WGS sequence"/>
</dbReference>
<evidence type="ECO:0000313" key="2">
    <source>
        <dbReference type="EMBL" id="GBP02443.1"/>
    </source>
</evidence>
<accession>A0A4C1SJU0</accession>